<dbReference type="PROSITE" id="PS51257">
    <property type="entry name" value="PROKAR_LIPOPROTEIN"/>
    <property type="match status" value="1"/>
</dbReference>
<gene>
    <name evidence="1" type="ORF">SAMN04488055_1763</name>
</gene>
<dbReference type="RefSeq" id="WP_074238882.1">
    <property type="nucleotide sequence ID" value="NZ_FSRA01000001.1"/>
</dbReference>
<sequence length="129" mass="14699">MHKTILILGLIAFVACKKSKTEAPPPEPPGPQQYHPLSIDGFWRIVIDNKYGPNAIAFYTRDSIYERRSALTPGMKEQGQFHTRSYGNPDSLEVHLLHDTLIIERLDNSRIELTAGDSTRVYRRYTMPG</sequence>
<evidence type="ECO:0000313" key="2">
    <source>
        <dbReference type="Proteomes" id="UP000185003"/>
    </source>
</evidence>
<dbReference type="AlphaFoldDB" id="A0A1N6EQJ5"/>
<organism evidence="1 2">
    <name type="scientific">Chitinophaga niabensis</name>
    <dbReference type="NCBI Taxonomy" id="536979"/>
    <lineage>
        <taxon>Bacteria</taxon>
        <taxon>Pseudomonadati</taxon>
        <taxon>Bacteroidota</taxon>
        <taxon>Chitinophagia</taxon>
        <taxon>Chitinophagales</taxon>
        <taxon>Chitinophagaceae</taxon>
        <taxon>Chitinophaga</taxon>
    </lineage>
</organism>
<dbReference type="Proteomes" id="UP000185003">
    <property type="component" value="Unassembled WGS sequence"/>
</dbReference>
<proteinExistence type="predicted"/>
<protein>
    <recommendedName>
        <fullName evidence="3">Lipocalin-like domain-containing protein</fullName>
    </recommendedName>
</protein>
<keyword evidence="2" id="KW-1185">Reference proteome</keyword>
<accession>A0A1N6EQJ5</accession>
<dbReference type="EMBL" id="FSRA01000001">
    <property type="protein sequence ID" value="SIN85274.1"/>
    <property type="molecule type" value="Genomic_DNA"/>
</dbReference>
<name>A0A1N6EQJ5_9BACT</name>
<dbReference type="STRING" id="536979.SAMN04488055_1763"/>
<evidence type="ECO:0008006" key="3">
    <source>
        <dbReference type="Google" id="ProtNLM"/>
    </source>
</evidence>
<reference evidence="1 2" key="1">
    <citation type="submission" date="2016-11" db="EMBL/GenBank/DDBJ databases">
        <authorList>
            <person name="Jaros S."/>
            <person name="Januszkiewicz K."/>
            <person name="Wedrychowicz H."/>
        </authorList>
    </citation>
    <scope>NUCLEOTIDE SEQUENCE [LARGE SCALE GENOMIC DNA]</scope>
    <source>
        <strain evidence="1 2">DSM 24787</strain>
    </source>
</reference>
<evidence type="ECO:0000313" key="1">
    <source>
        <dbReference type="EMBL" id="SIN85274.1"/>
    </source>
</evidence>